<comment type="caution">
    <text evidence="5">The sequence shown here is derived from an EMBL/GenBank/DDBJ whole genome shotgun (WGS) entry which is preliminary data.</text>
</comment>
<gene>
    <name evidence="5" type="ORF">FVE85_7142</name>
</gene>
<protein>
    <submittedName>
        <fullName evidence="5">Protein LHY</fullName>
    </submittedName>
</protein>
<evidence type="ECO:0000259" key="4">
    <source>
        <dbReference type="PROSITE" id="PS51294"/>
    </source>
</evidence>
<feature type="domain" description="Myb-like" evidence="3">
    <location>
        <begin position="148"/>
        <end position="191"/>
    </location>
</feature>
<feature type="region of interest" description="Disordered" evidence="2">
    <location>
        <begin position="404"/>
        <end position="431"/>
    </location>
</feature>
<dbReference type="Gene3D" id="1.10.10.60">
    <property type="entry name" value="Homeodomain-like"/>
    <property type="match status" value="1"/>
</dbReference>
<keyword evidence="6" id="KW-1185">Reference proteome</keyword>
<dbReference type="Pfam" id="PF00249">
    <property type="entry name" value="Myb_DNA-binding"/>
    <property type="match status" value="1"/>
</dbReference>
<reference evidence="6" key="1">
    <citation type="journal article" date="2019" name="Nat. Commun.">
        <title>Expansion of phycobilisome linker gene families in mesophilic red algae.</title>
        <authorList>
            <person name="Lee J."/>
            <person name="Kim D."/>
            <person name="Bhattacharya D."/>
            <person name="Yoon H.S."/>
        </authorList>
    </citation>
    <scope>NUCLEOTIDE SEQUENCE [LARGE SCALE GENOMIC DNA]</scope>
    <source>
        <strain evidence="6">CCMP 1328</strain>
    </source>
</reference>
<evidence type="ECO:0000313" key="6">
    <source>
        <dbReference type="Proteomes" id="UP000324585"/>
    </source>
</evidence>
<dbReference type="SMART" id="SM00717">
    <property type="entry name" value="SANT"/>
    <property type="match status" value="1"/>
</dbReference>
<feature type="region of interest" description="Disordered" evidence="2">
    <location>
        <begin position="303"/>
        <end position="329"/>
    </location>
</feature>
<dbReference type="InterPro" id="IPR009057">
    <property type="entry name" value="Homeodomain-like_sf"/>
</dbReference>
<organism evidence="5 6">
    <name type="scientific">Porphyridium purpureum</name>
    <name type="common">Red alga</name>
    <name type="synonym">Porphyridium cruentum</name>
    <dbReference type="NCBI Taxonomy" id="35688"/>
    <lineage>
        <taxon>Eukaryota</taxon>
        <taxon>Rhodophyta</taxon>
        <taxon>Bangiophyceae</taxon>
        <taxon>Porphyridiales</taxon>
        <taxon>Porphyridiaceae</taxon>
        <taxon>Porphyridium</taxon>
    </lineage>
</organism>
<dbReference type="InterPro" id="IPR017930">
    <property type="entry name" value="Myb_dom"/>
</dbReference>
<dbReference type="PROSITE" id="PS51294">
    <property type="entry name" value="HTH_MYB"/>
    <property type="match status" value="1"/>
</dbReference>
<sequence length="431" mass="47399">MSPEQRLVCRGSALRRSRLVSALIKPESMRRALSSSCQVRLDQLSIFTAVDRTSFGEGYGYGSRAPCRSMQRHVHILFGQCRTFQSVPFLERVDAGTPPAGNLSLGIEKCTVLKRALPIMVTGQEARRLENGRLNLDSIDQDALPRFWLAEEHERFEEVFRQEGPNDWARIAEHVGTRTVQQVRTHAQKHMVRLRREALGLIKPQRRHGHLKASALAKVSMCKSASRTEQVMKDDTLSQVSCGHSVSMHKPLSCPTQPPVSSRDRPNRLAFTSRAVNERQPDRHSSVPPSTLFVDLPGDTLEMSLMTSSGSQSRSGSGSGIEISTRAPARNSLPVPANAIVGSSSPPALFIEELEGRNGGGYWDTSCLDVSAAASDTVYDSHYEQNLVSILNIFGDESMRGGTGALHDRRGRASEASVSEHTARQGNAVHR</sequence>
<name>A0A5J4ZAA3_PORPP</name>
<dbReference type="AlphaFoldDB" id="A0A5J4ZAA3"/>
<evidence type="ECO:0000256" key="1">
    <source>
        <dbReference type="ARBA" id="ARBA00023242"/>
    </source>
</evidence>
<dbReference type="Proteomes" id="UP000324585">
    <property type="component" value="Unassembled WGS sequence"/>
</dbReference>
<keyword evidence="1" id="KW-0539">Nucleus</keyword>
<dbReference type="SUPFAM" id="SSF46689">
    <property type="entry name" value="Homeodomain-like"/>
    <property type="match status" value="1"/>
</dbReference>
<evidence type="ECO:0000256" key="2">
    <source>
        <dbReference type="SAM" id="MobiDB-lite"/>
    </source>
</evidence>
<dbReference type="EMBL" id="VRMN01000001">
    <property type="protein sequence ID" value="KAA8499557.1"/>
    <property type="molecule type" value="Genomic_DNA"/>
</dbReference>
<dbReference type="PANTHER" id="PTHR12802">
    <property type="entry name" value="SWI/SNF COMPLEX-RELATED"/>
    <property type="match status" value="1"/>
</dbReference>
<proteinExistence type="predicted"/>
<dbReference type="OrthoDB" id="118550at2759"/>
<accession>A0A5J4ZAA3</accession>
<evidence type="ECO:0000313" key="5">
    <source>
        <dbReference type="EMBL" id="KAA8499557.1"/>
    </source>
</evidence>
<feature type="domain" description="HTH myb-type" evidence="4">
    <location>
        <begin position="148"/>
        <end position="195"/>
    </location>
</feature>
<dbReference type="InterPro" id="IPR001005">
    <property type="entry name" value="SANT/Myb"/>
</dbReference>
<dbReference type="CDD" id="cd00167">
    <property type="entry name" value="SANT"/>
    <property type="match status" value="1"/>
</dbReference>
<feature type="region of interest" description="Disordered" evidence="2">
    <location>
        <begin position="245"/>
        <end position="266"/>
    </location>
</feature>
<evidence type="ECO:0000259" key="3">
    <source>
        <dbReference type="PROSITE" id="PS50090"/>
    </source>
</evidence>
<dbReference type="PROSITE" id="PS50090">
    <property type="entry name" value="MYB_LIKE"/>
    <property type="match status" value="1"/>
</dbReference>